<sequence>MVQLNQILDRKRKQKNQTAELVKTFKVQVESFRESYDDLVAEDKLLDRGFKKEFSDVPAHHVDQLYRLYKRRPRVQRLRTQTENEAPFGDRPASGKTYSDSIAQLMKAMDELDAPEHMSEGLELPVWERFCLSRRSKMEYEQKVKRNAQILAEMQEFLYKRIEEDEKTRQDIENIMQDINILRNEKMKFLLDLTVQFILKQGQVEVENTDLMPNYADAILLHRSVIEDLNSSIRGLGEQKIAIMVESKDFRKGIFQLEWEHKKIRMEMEDLKKKSRDITMLRVTKEIQIFLNESNYDKRVSNQILVLEETINVQEKQHEKNVKHYKKTHEDLEKYIRKMEADEELDKELQDVLVSFSERKHIYDVVGAEQSAEKNARQRYKDILQRGN</sequence>
<dbReference type="Pfam" id="PF25828">
    <property type="entry name" value="CC_Cfap43"/>
    <property type="match status" value="1"/>
</dbReference>
<evidence type="ECO:0000256" key="7">
    <source>
        <dbReference type="ARBA" id="ARBA00023212"/>
    </source>
</evidence>
<keyword evidence="4" id="KW-0853">WD repeat</keyword>
<evidence type="ECO:0000256" key="4">
    <source>
        <dbReference type="ARBA" id="ARBA00022574"/>
    </source>
</evidence>
<protein>
    <submittedName>
        <fullName evidence="9">Uncharacterized protein</fullName>
    </submittedName>
</protein>
<gene>
    <name evidence="9" type="ORF">SPARVUS_LOCUS8967521</name>
</gene>
<comment type="caution">
    <text evidence="9">The sequence shown here is derived from an EMBL/GenBank/DDBJ whole genome shotgun (WGS) entry which is preliminary data.</text>
</comment>
<keyword evidence="3" id="KW-0963">Cytoplasm</keyword>
<comment type="subcellular location">
    <subcellularLocation>
        <location evidence="1">Cell projection</location>
        <location evidence="1">Cilium</location>
    </subcellularLocation>
    <subcellularLocation>
        <location evidence="2">Cytoplasm</location>
        <location evidence="2">Cytoskeleton</location>
    </subcellularLocation>
</comment>
<name>A0ABN9E1F3_9NEOB</name>
<evidence type="ECO:0000313" key="10">
    <source>
        <dbReference type="Proteomes" id="UP001162483"/>
    </source>
</evidence>
<keyword evidence="5" id="KW-0677">Repeat</keyword>
<organism evidence="9 10">
    <name type="scientific">Staurois parvus</name>
    <dbReference type="NCBI Taxonomy" id="386267"/>
    <lineage>
        <taxon>Eukaryota</taxon>
        <taxon>Metazoa</taxon>
        <taxon>Chordata</taxon>
        <taxon>Craniata</taxon>
        <taxon>Vertebrata</taxon>
        <taxon>Euteleostomi</taxon>
        <taxon>Amphibia</taxon>
        <taxon>Batrachia</taxon>
        <taxon>Anura</taxon>
        <taxon>Neobatrachia</taxon>
        <taxon>Ranoidea</taxon>
        <taxon>Ranidae</taxon>
        <taxon>Staurois</taxon>
    </lineage>
</organism>
<evidence type="ECO:0000256" key="2">
    <source>
        <dbReference type="ARBA" id="ARBA00004245"/>
    </source>
</evidence>
<reference evidence="9" key="1">
    <citation type="submission" date="2023-05" db="EMBL/GenBank/DDBJ databases">
        <authorList>
            <person name="Stuckert A."/>
        </authorList>
    </citation>
    <scope>NUCLEOTIDE SEQUENCE</scope>
</reference>
<evidence type="ECO:0000256" key="1">
    <source>
        <dbReference type="ARBA" id="ARBA00004138"/>
    </source>
</evidence>
<keyword evidence="7" id="KW-0206">Cytoskeleton</keyword>
<keyword evidence="6" id="KW-0175">Coiled coil</keyword>
<evidence type="ECO:0000256" key="3">
    <source>
        <dbReference type="ARBA" id="ARBA00022490"/>
    </source>
</evidence>
<accession>A0ABN9E1F3</accession>
<evidence type="ECO:0000256" key="6">
    <source>
        <dbReference type="ARBA" id="ARBA00023054"/>
    </source>
</evidence>
<keyword evidence="8" id="KW-0966">Cell projection</keyword>
<proteinExistence type="predicted"/>
<dbReference type="Proteomes" id="UP001162483">
    <property type="component" value="Unassembled WGS sequence"/>
</dbReference>
<keyword evidence="10" id="KW-1185">Reference proteome</keyword>
<dbReference type="PANTHER" id="PTHR14885:SF1">
    <property type="entry name" value="CILIA- AND FLAGELLA-ASSOCIATED PROTEIN 43"/>
    <property type="match status" value="1"/>
</dbReference>
<evidence type="ECO:0000256" key="5">
    <source>
        <dbReference type="ARBA" id="ARBA00022737"/>
    </source>
</evidence>
<evidence type="ECO:0000256" key="8">
    <source>
        <dbReference type="ARBA" id="ARBA00023273"/>
    </source>
</evidence>
<dbReference type="EMBL" id="CATNWA010015029">
    <property type="protein sequence ID" value="CAI9578726.1"/>
    <property type="molecule type" value="Genomic_DNA"/>
</dbReference>
<dbReference type="PANTHER" id="PTHR14885">
    <property type="entry name" value="CILIA- AND FLAGELLA-ASSOCIATED PROTEIN 43-RELATED"/>
    <property type="match status" value="1"/>
</dbReference>
<evidence type="ECO:0000313" key="9">
    <source>
        <dbReference type="EMBL" id="CAI9578726.1"/>
    </source>
</evidence>